<dbReference type="InterPro" id="IPR019004">
    <property type="entry name" value="YqeY/Aim41"/>
</dbReference>
<evidence type="ECO:0000313" key="1">
    <source>
        <dbReference type="EMBL" id="KMT63659.1"/>
    </source>
</evidence>
<keyword evidence="1" id="KW-0808">Transferase</keyword>
<dbReference type="STRING" id="1513271.XM47_18580"/>
<dbReference type="OrthoDB" id="9788127at2"/>
<dbReference type="GO" id="GO:0016884">
    <property type="term" value="F:carbon-nitrogen ligase activity, with glutamine as amido-N-donor"/>
    <property type="evidence" value="ECO:0007669"/>
    <property type="project" value="InterPro"/>
</dbReference>
<dbReference type="GO" id="GO:0016740">
    <property type="term" value="F:transferase activity"/>
    <property type="evidence" value="ECO:0007669"/>
    <property type="project" value="UniProtKB-KW"/>
</dbReference>
<dbReference type="Proteomes" id="UP000037600">
    <property type="component" value="Unassembled WGS sequence"/>
</dbReference>
<dbReference type="EMBL" id="LAZL01000051">
    <property type="protein sequence ID" value="KMT63659.1"/>
    <property type="molecule type" value="Genomic_DNA"/>
</dbReference>
<keyword evidence="2" id="KW-1185">Reference proteome</keyword>
<dbReference type="Pfam" id="PF09424">
    <property type="entry name" value="YqeY"/>
    <property type="match status" value="1"/>
</dbReference>
<reference evidence="1 2" key="1">
    <citation type="submission" date="2015-04" db="EMBL/GenBank/DDBJ databases">
        <title>Draft Genome Sequence of the Novel Agar-Digesting Marine Bacterium Q1.</title>
        <authorList>
            <person name="Li Y."/>
            <person name="Li D."/>
            <person name="Chen G."/>
            <person name="Du Z."/>
        </authorList>
    </citation>
    <scope>NUCLEOTIDE SEQUENCE [LARGE SCALE GENOMIC DNA]</scope>
    <source>
        <strain evidence="1 2">Q1</strain>
    </source>
</reference>
<proteinExistence type="predicted"/>
<dbReference type="InterPro" id="IPR003789">
    <property type="entry name" value="Asn/Gln_tRNA_amidoTrase-B-like"/>
</dbReference>
<accession>A0A0J8GR41</accession>
<organism evidence="1 2">
    <name type="scientific">Catenovulum maritimum</name>
    <dbReference type="NCBI Taxonomy" id="1513271"/>
    <lineage>
        <taxon>Bacteria</taxon>
        <taxon>Pseudomonadati</taxon>
        <taxon>Pseudomonadota</taxon>
        <taxon>Gammaproteobacteria</taxon>
        <taxon>Alteromonadales</taxon>
        <taxon>Alteromonadaceae</taxon>
        <taxon>Catenovulum</taxon>
    </lineage>
</organism>
<dbReference type="SUPFAM" id="SSF89095">
    <property type="entry name" value="GatB/YqeY motif"/>
    <property type="match status" value="1"/>
</dbReference>
<name>A0A0J8GR41_9ALTE</name>
<dbReference type="Gene3D" id="1.10.10.410">
    <property type="match status" value="1"/>
</dbReference>
<dbReference type="InterPro" id="IPR023168">
    <property type="entry name" value="GatB_Yqey_C_2"/>
</dbReference>
<dbReference type="Gene3D" id="1.10.1510.10">
    <property type="entry name" value="Uncharacterised protein YqeY/AIM41 PF09424, N-terminal domain"/>
    <property type="match status" value="1"/>
</dbReference>
<dbReference type="PANTHER" id="PTHR28055">
    <property type="entry name" value="ALTERED INHERITANCE OF MITOCHONDRIA PROTEIN 41, MITOCHONDRIAL"/>
    <property type="match status" value="1"/>
</dbReference>
<dbReference type="PATRIC" id="fig|1513271.3.peg.3812"/>
<dbReference type="AlphaFoldDB" id="A0A0J8GR41"/>
<gene>
    <name evidence="1" type="ORF">XM47_18580</name>
</gene>
<dbReference type="PANTHER" id="PTHR28055:SF1">
    <property type="entry name" value="ALTERED INHERITANCE OF MITOCHONDRIA PROTEIN 41, MITOCHONDRIAL"/>
    <property type="match status" value="1"/>
</dbReference>
<dbReference type="InterPro" id="IPR042184">
    <property type="entry name" value="YqeY/Aim41_N"/>
</dbReference>
<sequence length="148" mass="15983">MTLIEQLKESMKDAMRAKDKVRLGTIRLALSAVKQLEVDGQKTLGDDEVLAVLTKMVKQRKDSVTQYIEGGRQDLADIEIAEIAVIETFLPAAMAQEEVEALIAKAVADTGAQGMQDMGKVMAVVKPQVQGRADMGLVSQVVKAKLTA</sequence>
<evidence type="ECO:0000313" key="2">
    <source>
        <dbReference type="Proteomes" id="UP000037600"/>
    </source>
</evidence>
<dbReference type="RefSeq" id="WP_048695961.1">
    <property type="nucleotide sequence ID" value="NZ_KQ130520.1"/>
</dbReference>
<comment type="caution">
    <text evidence="1">The sequence shown here is derived from an EMBL/GenBank/DDBJ whole genome shotgun (WGS) entry which is preliminary data.</text>
</comment>
<protein>
    <submittedName>
        <fullName evidence="1">Glutamyl-tRNA amidotransferase</fullName>
    </submittedName>
</protein>